<dbReference type="Gene3D" id="3.90.1100.10">
    <property type="match status" value="2"/>
</dbReference>
<organism evidence="15 16">
    <name type="scientific">Ureaplasma zalophigenitalium</name>
    <dbReference type="NCBI Taxonomy" id="907723"/>
    <lineage>
        <taxon>Bacteria</taxon>
        <taxon>Bacillati</taxon>
        <taxon>Mycoplasmatota</taxon>
        <taxon>Mycoplasmoidales</taxon>
        <taxon>Mycoplasmoidaceae</taxon>
        <taxon>Ureaplasma</taxon>
    </lineage>
</organism>
<reference evidence="15 16" key="1">
    <citation type="journal article" date="2020" name="Int. J. Syst. Evol. Microbiol.">
        <title>Ureaplasma miroungigenitalium sp. nov. isolated from northern elephant seals (Mirounga angustirostris) and Ureaplasma zalophigenitalium sp. nov. isolated from California sea lions (Zalophus californianus).</title>
        <authorList>
            <person name="Volokhov D.V."/>
            <person name="Gulland F.M."/>
            <person name="Gao Y."/>
            <person name="Chizhikov V.E."/>
        </authorList>
    </citation>
    <scope>NUCLEOTIDE SEQUENCE [LARGE SCALE GENOMIC DNA]</scope>
    <source>
        <strain evidence="15 16">CSL7644-GEN</strain>
    </source>
</reference>
<keyword evidence="2 6" id="KW-0808">Transferase</keyword>
<dbReference type="EMBL" id="JAOXHJ010000001">
    <property type="protein sequence ID" value="MCV3753853.1"/>
    <property type="molecule type" value="Genomic_DNA"/>
</dbReference>
<feature type="coiled-coil region" evidence="9">
    <location>
        <begin position="1380"/>
        <end position="1407"/>
    </location>
</feature>
<dbReference type="InterPro" id="IPR007121">
    <property type="entry name" value="RNA_pol_bsu_CS"/>
</dbReference>
<comment type="caution">
    <text evidence="15">The sequence shown here is derived from an EMBL/GenBank/DDBJ whole genome shotgun (WGS) entry which is preliminary data.</text>
</comment>
<dbReference type="Gene3D" id="2.30.150.10">
    <property type="entry name" value="DNA-directed RNA polymerase, beta subunit, external 1 domain"/>
    <property type="match status" value="1"/>
</dbReference>
<feature type="domain" description="RNA polymerase beta subunit protrusion" evidence="12">
    <location>
        <begin position="30"/>
        <end position="297"/>
    </location>
</feature>
<proteinExistence type="inferred from homology"/>
<dbReference type="PROSITE" id="PS01166">
    <property type="entry name" value="RNA_POL_BETA"/>
    <property type="match status" value="1"/>
</dbReference>
<dbReference type="Pfam" id="PF04563">
    <property type="entry name" value="RNA_pol_Rpb2_1"/>
    <property type="match status" value="1"/>
</dbReference>
<feature type="coiled-coil region" evidence="9">
    <location>
        <begin position="579"/>
        <end position="606"/>
    </location>
</feature>
<dbReference type="InterPro" id="IPR007120">
    <property type="entry name" value="DNA-dir_RNAP_su2_dom"/>
</dbReference>
<evidence type="ECO:0000256" key="2">
    <source>
        <dbReference type="ARBA" id="ARBA00022679"/>
    </source>
</evidence>
<dbReference type="GO" id="GO:0000428">
    <property type="term" value="C:DNA-directed RNA polymerase complex"/>
    <property type="evidence" value="ECO:0007669"/>
    <property type="project" value="UniProtKB-KW"/>
</dbReference>
<evidence type="ECO:0000256" key="9">
    <source>
        <dbReference type="SAM" id="Coils"/>
    </source>
</evidence>
<dbReference type="Pfam" id="PF04560">
    <property type="entry name" value="RNA_pol_Rpb2_7"/>
    <property type="match status" value="1"/>
</dbReference>
<keyword evidence="9" id="KW-0175">Coiled coil</keyword>
<accession>A0ABT3BNU8</accession>
<dbReference type="HAMAP" id="MF_01321">
    <property type="entry name" value="RNApol_bact_RpoB"/>
    <property type="match status" value="1"/>
</dbReference>
<evidence type="ECO:0000256" key="3">
    <source>
        <dbReference type="ARBA" id="ARBA00022695"/>
    </source>
</evidence>
<evidence type="ECO:0000259" key="11">
    <source>
        <dbReference type="Pfam" id="PF04560"/>
    </source>
</evidence>
<keyword evidence="3 6" id="KW-0548">Nucleotidyltransferase</keyword>
<dbReference type="InterPro" id="IPR037034">
    <property type="entry name" value="RNA_pol_Rpb2_2_sf"/>
</dbReference>
<dbReference type="GO" id="GO:0003899">
    <property type="term" value="F:DNA-directed RNA polymerase activity"/>
    <property type="evidence" value="ECO:0007669"/>
    <property type="project" value="UniProtKB-EC"/>
</dbReference>
<dbReference type="EC" id="2.7.7.6" evidence="6 8"/>
<dbReference type="Pfam" id="PF04565">
    <property type="entry name" value="RNA_pol_Rpb2_3"/>
    <property type="match status" value="1"/>
</dbReference>
<dbReference type="Pfam" id="PF10385">
    <property type="entry name" value="RNA_pol_Rpb2_45"/>
    <property type="match status" value="1"/>
</dbReference>
<evidence type="ECO:0000256" key="1">
    <source>
        <dbReference type="ARBA" id="ARBA00022478"/>
    </source>
</evidence>
<dbReference type="InterPro" id="IPR007641">
    <property type="entry name" value="RNA_pol_Rpb2_7"/>
</dbReference>
<dbReference type="InterPro" id="IPR015712">
    <property type="entry name" value="DNA-dir_RNA_pol_su2"/>
</dbReference>
<evidence type="ECO:0000256" key="7">
    <source>
        <dbReference type="RuleBase" id="RU000434"/>
    </source>
</evidence>
<keyword evidence="4 6" id="KW-0804">Transcription</keyword>
<comment type="function">
    <text evidence="6 8">DNA-dependent RNA polymerase catalyzes the transcription of DNA into RNA using the four ribonucleoside triphosphates as substrates.</text>
</comment>
<dbReference type="InterPro" id="IPR042107">
    <property type="entry name" value="DNA-dir_RNA_pol_bsu_ext_1_sf"/>
</dbReference>
<feature type="domain" description="RNA polymerase Rpb2" evidence="13">
    <location>
        <begin position="630"/>
        <end position="698"/>
    </location>
</feature>
<dbReference type="CDD" id="cd00653">
    <property type="entry name" value="RNA_pol_B_RPB2"/>
    <property type="match status" value="1"/>
</dbReference>
<feature type="domain" description="DNA-directed RNA polymerase subunit 2 hybrid-binding" evidence="10">
    <location>
        <begin position="835"/>
        <end position="1295"/>
    </location>
</feature>
<sequence>MNQNYREKQITRKTVRRDYSKTKLDFEGPNLLQVQVNSFARFMEKDLREVVANIFPLNSPQGRYTLKFVDLKVTDPIKSESACRNEGKTYETPVYIDLQLVDNVTGEVKKVQKTKKRDEEGIYLGAIPKMTEQGTFIINGIEKFVISQIVRSPGIYVLSKSSIKLNGSRKRLFEGRICEIFPSKGTLMLGFLPKDKEFVQIVARDSSGDNAVTFSITTILKAFGLTTKEILNIYGNEKEIVESLANEKYNDKEVFESNIADETISKMMGEINEFLDRNDHKSTEELRSELINSNTALIGKLKVLVFDYLVVSNKIDDLLHDNNNEETSTFKKDNKKLYEEKAALVDEIISEKAAKDIVESLAINIKNTEYLRTLVDNRQISYQLALQHHFFNKRLYDISSAGRYKFEKKLLLTDRLFMRVIAEDILTKDNIVLVPKNTLITKEHIELIKEASKTNNLKWSKKIALLPSAHESSLKQYLDYESVDVYKDNDKRTETTRIIGVGTNNDLETLTISDLIAVGSYIYNLNYDIGDFDEVDHLGNKRLKLIHELLRARVATSMSRIEKFISEKLAISDGSNANIANYTDNANLDEDEKNELEEEKKRAVTVKSIVNTKQFQTLIKDFFNSHQLIQFIDQQNPLAELTNKRRISAMGPGGISREDPNLDIRDVHHSHYSRICPIETPEGMNIGLIMSLASLAKVDENGFIVAPYFKVNNGVVTQEHVYLTAHEDDNFIISESAVNLDENYRITNDQVVCRYRGSTGLFKPEQVDYIDIVPRQVVSIAASAIPFIENDDGARALMGSNMQRQSVPLIKPYAPIVGTGTEYKIAHDSGMAVISKTSGTISYVDAQKIVVTDENETDHTYELIKYRKSNQDTCNNQTPIVSLNQKVSANETIADGPAMQNGELALGRNVLVGYTTWSGYNFEDAIIISERLVSMDVFTSIHIDELTLQCVKTKNGDEEITRDMPNVSDHAKRFLDKDGIVFVGAEVHEGDVLVGKTTPRGNIDVNPEDKLLQTIFGDKSKSVKDSSMKVKHGQEGIVAAVKRIKATEANNNELPDDVLEIVKIYIVQKRKIQVGDKMAGRHGNKGIVSKVVPIQDMPFLADGTPLDIMLNPLGVPSRMNIGQILELHLGYAASEIGKKELINIPFNNQGYEKYVSLFGLTDIVAERLYGKMRDFIENKKITDPKQIDVLDQLIILNSLGLSFDDVAIKVATPVFDGVKTDDLVAIMNEAEIDIKEKKGKQVLYDGRTGDAFDGLISIGHTYMLKLDHMVDDKIHSRSVGPYSKITQQPLGGKSQNGGQRFGEMEVWALEAYGAAYNLLEILTIKSDDVQGRNQAYNAIIKNRDITSSGMPESFNLLTKQIQGLALCMSVETDEGEIDINEYTLNDYKRKEEELDRLDEEEHLQETRQFIIKNNFDENRFDDEDDLDLLEDNF</sequence>
<dbReference type="SUPFAM" id="SSF64484">
    <property type="entry name" value="beta and beta-prime subunits of DNA dependent RNA-polymerase"/>
    <property type="match status" value="1"/>
</dbReference>
<comment type="subunit">
    <text evidence="6 8">The RNAP catalytic core consists of 2 alpha, 1 beta, 1 beta' and 1 omega subunit. When a sigma factor is associated with the core the holoenzyme is formed, which can initiate transcription.</text>
</comment>
<evidence type="ECO:0000259" key="12">
    <source>
        <dbReference type="Pfam" id="PF04563"/>
    </source>
</evidence>
<keyword evidence="16" id="KW-1185">Reference proteome</keyword>
<evidence type="ECO:0000313" key="16">
    <source>
        <dbReference type="Proteomes" id="UP001207252"/>
    </source>
</evidence>
<dbReference type="Pfam" id="PF00562">
    <property type="entry name" value="RNA_pol_Rpb2_6"/>
    <property type="match status" value="1"/>
</dbReference>
<dbReference type="InterPro" id="IPR019462">
    <property type="entry name" value="DNA-dir_RNA_pol_bsu_external_1"/>
</dbReference>
<dbReference type="RefSeq" id="WP_263817655.1">
    <property type="nucleotide sequence ID" value="NZ_JAOXHJ010000001.1"/>
</dbReference>
<feature type="domain" description="DNA-directed RNA polymerase beta subunit external 1" evidence="14">
    <location>
        <begin position="708"/>
        <end position="772"/>
    </location>
</feature>
<gene>
    <name evidence="6" type="primary">rpoB</name>
    <name evidence="15" type="ORF">OF365_00415</name>
</gene>
<dbReference type="PANTHER" id="PTHR20856">
    <property type="entry name" value="DNA-DIRECTED RNA POLYMERASE I SUBUNIT 2"/>
    <property type="match status" value="1"/>
</dbReference>
<dbReference type="Gene3D" id="2.40.50.100">
    <property type="match status" value="1"/>
</dbReference>
<evidence type="ECO:0000256" key="6">
    <source>
        <dbReference type="HAMAP-Rule" id="MF_01321"/>
    </source>
</evidence>
<dbReference type="InterPro" id="IPR007645">
    <property type="entry name" value="RNA_pol_Rpb2_3"/>
</dbReference>
<dbReference type="Gene3D" id="3.90.1800.10">
    <property type="entry name" value="RNA polymerase alpha subunit dimerisation domain"/>
    <property type="match status" value="1"/>
</dbReference>
<dbReference type="NCBIfam" id="NF001616">
    <property type="entry name" value="PRK00405.1"/>
    <property type="match status" value="1"/>
</dbReference>
<dbReference type="Proteomes" id="UP001207252">
    <property type="component" value="Unassembled WGS sequence"/>
</dbReference>
<evidence type="ECO:0000256" key="8">
    <source>
        <dbReference type="RuleBase" id="RU363031"/>
    </source>
</evidence>
<feature type="domain" description="RNA polymerase Rpb2" evidence="11">
    <location>
        <begin position="1297"/>
        <end position="1371"/>
    </location>
</feature>
<dbReference type="InterPro" id="IPR037033">
    <property type="entry name" value="DNA-dir_RNAP_su2_hyb_sf"/>
</dbReference>
<dbReference type="Gene3D" id="3.90.1110.10">
    <property type="entry name" value="RNA polymerase Rpb2, domain 2"/>
    <property type="match status" value="1"/>
</dbReference>
<name>A0ABT3BNU8_9BACT</name>
<protein>
    <recommendedName>
        <fullName evidence="6 8">DNA-directed RNA polymerase subunit beta</fullName>
        <shortName evidence="6">RNAP subunit beta</shortName>
        <ecNumber evidence="6 8">2.7.7.6</ecNumber>
    </recommendedName>
    <alternativeName>
        <fullName evidence="6">RNA polymerase subunit beta</fullName>
    </alternativeName>
    <alternativeName>
        <fullName evidence="6">Transcriptase subunit beta</fullName>
    </alternativeName>
</protein>
<evidence type="ECO:0000259" key="13">
    <source>
        <dbReference type="Pfam" id="PF04565"/>
    </source>
</evidence>
<dbReference type="InterPro" id="IPR007644">
    <property type="entry name" value="RNA_pol_bsu_protrusion"/>
</dbReference>
<comment type="similarity">
    <text evidence="6 7">Belongs to the RNA polymerase beta chain family.</text>
</comment>
<evidence type="ECO:0000259" key="10">
    <source>
        <dbReference type="Pfam" id="PF00562"/>
    </source>
</evidence>
<evidence type="ECO:0000256" key="5">
    <source>
        <dbReference type="ARBA" id="ARBA00048552"/>
    </source>
</evidence>
<comment type="catalytic activity">
    <reaction evidence="5 6 8">
        <text>RNA(n) + a ribonucleoside 5'-triphosphate = RNA(n+1) + diphosphate</text>
        <dbReference type="Rhea" id="RHEA:21248"/>
        <dbReference type="Rhea" id="RHEA-COMP:14527"/>
        <dbReference type="Rhea" id="RHEA-COMP:17342"/>
        <dbReference type="ChEBI" id="CHEBI:33019"/>
        <dbReference type="ChEBI" id="CHEBI:61557"/>
        <dbReference type="ChEBI" id="CHEBI:140395"/>
        <dbReference type="EC" id="2.7.7.6"/>
    </reaction>
</comment>
<evidence type="ECO:0000259" key="14">
    <source>
        <dbReference type="Pfam" id="PF10385"/>
    </source>
</evidence>
<evidence type="ECO:0000256" key="4">
    <source>
        <dbReference type="ARBA" id="ARBA00023163"/>
    </source>
</evidence>
<keyword evidence="1 6" id="KW-0240">DNA-directed RNA polymerase</keyword>
<evidence type="ECO:0000313" key="15">
    <source>
        <dbReference type="EMBL" id="MCV3753853.1"/>
    </source>
</evidence>
<dbReference type="InterPro" id="IPR010243">
    <property type="entry name" value="RNA_pol_bsu_bac"/>
</dbReference>
<dbReference type="Gene3D" id="2.40.270.10">
    <property type="entry name" value="DNA-directed RNA polymerase, subunit 2, domain 6"/>
    <property type="match status" value="2"/>
</dbReference>